<dbReference type="InterPro" id="IPR011011">
    <property type="entry name" value="Znf_FYVE_PHD"/>
</dbReference>
<evidence type="ECO:0000256" key="15">
    <source>
        <dbReference type="ARBA" id="ARBA00023315"/>
    </source>
</evidence>
<evidence type="ECO:0000256" key="5">
    <source>
        <dbReference type="ARBA" id="ARBA00022679"/>
    </source>
</evidence>
<dbReference type="PROSITE" id="PS50134">
    <property type="entry name" value="ZF_TAZ"/>
    <property type="match status" value="3"/>
</dbReference>
<feature type="domain" description="CBP/p300-type HAT" evidence="25">
    <location>
        <begin position="1077"/>
        <end position="1632"/>
    </location>
</feature>
<keyword evidence="13" id="KW-0804">Transcription</keyword>
<dbReference type="Pfam" id="PF00628">
    <property type="entry name" value="PHD"/>
    <property type="match status" value="1"/>
</dbReference>
<evidence type="ECO:0000256" key="8">
    <source>
        <dbReference type="ARBA" id="ARBA00022833"/>
    </source>
</evidence>
<feature type="compositionally biased region" description="Low complexity" evidence="20">
    <location>
        <begin position="658"/>
        <end position="676"/>
    </location>
</feature>
<feature type="compositionally biased region" description="Low complexity" evidence="20">
    <location>
        <begin position="128"/>
        <end position="185"/>
    </location>
</feature>
<evidence type="ECO:0000256" key="14">
    <source>
        <dbReference type="ARBA" id="ARBA00023242"/>
    </source>
</evidence>
<dbReference type="PROSITE" id="PS50135">
    <property type="entry name" value="ZF_ZZ_2"/>
    <property type="match status" value="1"/>
</dbReference>
<dbReference type="InterPro" id="IPR013083">
    <property type="entry name" value="Znf_RING/FYVE/PHD"/>
</dbReference>
<dbReference type="Gene3D" id="3.30.40.10">
    <property type="entry name" value="Zinc/RING finger domain, C3HC4 (zinc finger)"/>
    <property type="match status" value="1"/>
</dbReference>
<dbReference type="EC" id="2.3.1.48" evidence="3"/>
<evidence type="ECO:0000256" key="19">
    <source>
        <dbReference type="SAM" id="Coils"/>
    </source>
</evidence>
<feature type="compositionally biased region" description="Low complexity" evidence="20">
    <location>
        <begin position="375"/>
        <end position="396"/>
    </location>
</feature>
<keyword evidence="11 17" id="KW-0103">Bromodomain</keyword>
<dbReference type="VEuPathDB" id="FungiDB:AeMF1_016262"/>
<dbReference type="InterPro" id="IPR000197">
    <property type="entry name" value="Znf_TAZ"/>
</dbReference>
<evidence type="ECO:0000256" key="6">
    <source>
        <dbReference type="ARBA" id="ARBA00022723"/>
    </source>
</evidence>
<dbReference type="SUPFAM" id="SSF57903">
    <property type="entry name" value="FYVE/PHD zinc finger"/>
    <property type="match status" value="1"/>
</dbReference>
<evidence type="ECO:0000256" key="20">
    <source>
        <dbReference type="SAM" id="MobiDB-lite"/>
    </source>
</evidence>
<evidence type="ECO:0000256" key="3">
    <source>
        <dbReference type="ARBA" id="ARBA00013184"/>
    </source>
</evidence>
<dbReference type="GO" id="GO:0005667">
    <property type="term" value="C:transcription regulator complex"/>
    <property type="evidence" value="ECO:0007669"/>
    <property type="project" value="TreeGrafter"/>
</dbReference>
<dbReference type="InterPro" id="IPR036427">
    <property type="entry name" value="Bromodomain-like_sf"/>
</dbReference>
<dbReference type="PROSITE" id="PS51727">
    <property type="entry name" value="CBP_P300_HAT"/>
    <property type="match status" value="1"/>
</dbReference>
<keyword evidence="27" id="KW-1185">Reference proteome</keyword>
<dbReference type="Gene3D" id="1.10.246.20">
    <property type="entry name" value="Coactivator CBP, KIX domain"/>
    <property type="match status" value="1"/>
</dbReference>
<comment type="caution">
    <text evidence="26">The sequence shown here is derived from an EMBL/GenBank/DDBJ whole genome shotgun (WGS) entry which is preliminary data.</text>
</comment>
<dbReference type="Pfam" id="PF00569">
    <property type="entry name" value="ZZ"/>
    <property type="match status" value="1"/>
</dbReference>
<dbReference type="Pfam" id="PF08214">
    <property type="entry name" value="HAT_KAT11"/>
    <property type="match status" value="1"/>
</dbReference>
<evidence type="ECO:0000256" key="18">
    <source>
        <dbReference type="PROSITE-ProRule" id="PRU00228"/>
    </source>
</evidence>
<dbReference type="SUPFAM" id="SSF47370">
    <property type="entry name" value="Bromodomain"/>
    <property type="match status" value="1"/>
</dbReference>
<feature type="region of interest" description="Disordered" evidence="20">
    <location>
        <begin position="705"/>
        <end position="743"/>
    </location>
</feature>
<evidence type="ECO:0000256" key="12">
    <source>
        <dbReference type="ARBA" id="ARBA00023159"/>
    </source>
</evidence>
<dbReference type="PROSITE" id="PS50016">
    <property type="entry name" value="ZF_PHD_2"/>
    <property type="match status" value="1"/>
</dbReference>
<dbReference type="InterPro" id="IPR031162">
    <property type="entry name" value="CBP_P300_HAT"/>
</dbReference>
<feature type="region of interest" description="Disordered" evidence="20">
    <location>
        <begin position="1"/>
        <end position="57"/>
    </location>
</feature>
<feature type="compositionally biased region" description="Polar residues" evidence="20">
    <location>
        <begin position="1"/>
        <end position="18"/>
    </location>
</feature>
<gene>
    <name evidence="26" type="ORF">Ae201684_009766</name>
</gene>
<comment type="function">
    <text evidence="1">Acetyltransferase enzyme. Acetylates histones, giving a specific tag for transcriptional activation.</text>
</comment>
<dbReference type="InterPro" id="IPR043145">
    <property type="entry name" value="Znf_ZZ_sf"/>
</dbReference>
<evidence type="ECO:0000313" key="26">
    <source>
        <dbReference type="EMBL" id="KAF0733532.1"/>
    </source>
</evidence>
<proteinExistence type="predicted"/>
<keyword evidence="14" id="KW-0539">Nucleus</keyword>
<feature type="coiled-coil region" evidence="19">
    <location>
        <begin position="898"/>
        <end position="925"/>
    </location>
</feature>
<dbReference type="PRINTS" id="PR00503">
    <property type="entry name" value="BROMODOMAIN"/>
</dbReference>
<feature type="region of interest" description="Disordered" evidence="20">
    <location>
        <begin position="656"/>
        <end position="687"/>
    </location>
</feature>
<organism evidence="26 27">
    <name type="scientific">Aphanomyces euteiches</name>
    <dbReference type="NCBI Taxonomy" id="100861"/>
    <lineage>
        <taxon>Eukaryota</taxon>
        <taxon>Sar</taxon>
        <taxon>Stramenopiles</taxon>
        <taxon>Oomycota</taxon>
        <taxon>Saprolegniomycetes</taxon>
        <taxon>Saprolegniales</taxon>
        <taxon>Verrucalvaceae</taxon>
        <taxon>Aphanomyces</taxon>
    </lineage>
</organism>
<dbReference type="Proteomes" id="UP000481153">
    <property type="component" value="Unassembled WGS sequence"/>
</dbReference>
<keyword evidence="12" id="KW-0010">Activator</keyword>
<feature type="compositionally biased region" description="Basic and acidic residues" evidence="20">
    <location>
        <begin position="48"/>
        <end position="57"/>
    </location>
</feature>
<keyword evidence="19" id="KW-0175">Coiled coil</keyword>
<dbReference type="GO" id="GO:0008270">
    <property type="term" value="F:zinc ion binding"/>
    <property type="evidence" value="ECO:0007669"/>
    <property type="project" value="UniProtKB-KW"/>
</dbReference>
<dbReference type="InterPro" id="IPR036529">
    <property type="entry name" value="KIX_dom_sf"/>
</dbReference>
<name>A0A6G0X0Y2_9STRA</name>
<sequence>MNTQLINTGLQQAPNLANATTAGASGATTEMDENTDNSEAPTANASGEEWRNKENDRAARQHIARIILSLIMKSANRPVTSNYNPREIARRLEHTLYMNSSSKEEYSNLTTLKVRLQRALDNSRRRQQQAQQQQLQTAANASATTEATNATTAGTPAATTPATPAAAATPNPVTNSVATPANTTTTSASTTATAIAKQTPSAVSPAVAAAQAAQMKAAQTQAMQNQLQLQQAQFQAQMQLLSKTQPQPAAAPTPSTNILEELEREADEMASGISDQPLEMPTSELEASVSTTTTNMPLNMPMNMSMPMGMMQNRVPYGMNLNLLNVNASAPYLNPQLQLQQIQQMQMQQLQLQKLQQIQQLQHQMQLNAAAKMNSAAAPTTSIPPGTSLPTTTTTNPPMPGAGAIPEVTPKQRREEFRKRLIQLKHARTCQNNPCEEGFCAKVKVLLTHVSNCSDAECTTIGCKSTRQLLSHYRKCRDMQCYVCSAIRTQNPASQAYVLRRQQDRLCMLRHASTCTLSVCPMTYCVDMKILWKHICECRQSQCTTDHCISSRYVLSHFKQCQKPDCGVCVPVRHAIKIIDSTKNNPQELLTVAQSCSNEVKILIRQMTTVPIAMPTQPVVGQPVPAQPDSKPMNMLTQQTMVKPDPQLAAQAIPPSVKTPAKPKQAKPKTPLTAMPTPMPAVKPSGVKTEPKLNIKKEIPAMPVPTQQALQKKPPTDKEKKEIRKLKAEKAKERQQSKMQGTVKPATAVATLGGTIKMEPEFKIPTVMPASSPTSTMNNEQDISYLDSMTEAQLDEHIKSLRFNFCGHISLVELKNRLMPLLTSLMETENGWVFNSPVDPVQWNIPDYLEVIKCPMDLGTIKKRLESEHYVSVESFASDVRLTFENCIAYNSSTHKFNIAAKELLAKFEKDLSELKVQLESELKSRCEQRREEMCQLCGGDSFKFAPCMLFCSGPCAGRIRRHTHYYSDPRGEYHWCSSCFKQMKDGPLDMSLLPASTNAAAGDPPLTKAMLLKKKNSEVAEEPWVACDTCKLWYHQICGLFNERNHAISGEQEQFVCPFCTIKARQAGQLPSSKYPLQAKRLPTTRMAERIEKRVIDALAKAHQEELSRLGSLGNIEVDGSSALHPKSNTPPPSFAITIREVLSVDKQVQIKQRMAKQFAAKETAKATDSNSVKRGKNGVPEAVKKVKTEEKGVVKKEKKDKFELTYRSRCICVFQELDGVDVLIFTLYVQEYGDTCAEPNRGRVYISYLDSVAYFQPKKFRVLMHQHVIVGFLEDAKMRGYHTAHIWSCPPLKGDDYIFFCKPENQKIPKAARLRSWYSKLLQGAKKEGLVYTISNLYAEYYMKRKTALELPYFEGDYWPRLAEDLIKQVEEKSKPSSKSTHRKALDTTEPEAQEVPPPTEPAPLDLAGQPNKQAKNKGEINSDPIMQKLKAILEPQKEDFFVVDLHPHCHKCGTSIINRPYWTLKTLTPPDGVNEVIETLKKAKTAAIKSSMMPRHYHHYYCAQCYESSKNTLQSRVALSLEGAKKAQAIYEAVQASGDPSSFTYSPQDVQEVKYELNLTYSASSLLLEGETEMKELEPDTDELMPCEIFDTREAFLMYCQNNHCQFDQIRRSKHSSMMVLYHLFNQGTTGFTFSCHKCGITLTSGKRWNCSICLNFNLCEPCRGKTKHEHPLHAFQIVSIPQPKHKTSAEIDQHNMEASLLEASAANNKKNAKKRPGPKRGKGKGGNQIKKFKPDVSPEPETTPAHSSPVQQPPAAATAPSPAAPSASPAAAPPTATPGAQAAATPAQATPGANQQRIHNVDPQLLVQLEHASLCKLSEACTYTNCNRMRAMLKHGATCEARKVGPCQLCKRIVGLLSAHAKQCTKPIGECLVPRCTEIRRLVEQQQQKQQLLQQQQQQQQ</sequence>
<accession>A0A6G0X0Y2</accession>
<evidence type="ECO:0000256" key="2">
    <source>
        <dbReference type="ARBA" id="ARBA00004123"/>
    </source>
</evidence>
<dbReference type="EMBL" id="VJMJ01000122">
    <property type="protein sequence ID" value="KAF0733532.1"/>
    <property type="molecule type" value="Genomic_DNA"/>
</dbReference>
<evidence type="ECO:0000256" key="7">
    <source>
        <dbReference type="ARBA" id="ARBA00022771"/>
    </source>
</evidence>
<dbReference type="SMART" id="SM00297">
    <property type="entry name" value="BROMO"/>
    <property type="match status" value="1"/>
</dbReference>
<dbReference type="InterPro" id="IPR001965">
    <property type="entry name" value="Znf_PHD"/>
</dbReference>
<feature type="region of interest" description="Disordered" evidence="20">
    <location>
        <begin position="375"/>
        <end position="412"/>
    </location>
</feature>
<feature type="domain" description="ZZ-type" evidence="24">
    <location>
        <begin position="1634"/>
        <end position="1687"/>
    </location>
</feature>
<evidence type="ECO:0000259" key="21">
    <source>
        <dbReference type="PROSITE" id="PS50014"/>
    </source>
</evidence>
<keyword evidence="8" id="KW-0862">Zinc</keyword>
<dbReference type="GO" id="GO:0140297">
    <property type="term" value="F:DNA-binding transcription factor binding"/>
    <property type="evidence" value="ECO:0007669"/>
    <property type="project" value="UniProtKB-ARBA"/>
</dbReference>
<dbReference type="GO" id="GO:0005634">
    <property type="term" value="C:nucleus"/>
    <property type="evidence" value="ECO:0007669"/>
    <property type="project" value="UniProtKB-SubCell"/>
</dbReference>
<dbReference type="Pfam" id="PF02135">
    <property type="entry name" value="zf-TAZ"/>
    <property type="match status" value="3"/>
</dbReference>
<feature type="compositionally biased region" description="Low complexity" evidence="20">
    <location>
        <begin position="1781"/>
        <end position="1797"/>
    </location>
</feature>
<keyword evidence="4" id="KW-0488">Methylation</keyword>
<evidence type="ECO:0000256" key="11">
    <source>
        <dbReference type="ARBA" id="ARBA00023117"/>
    </source>
</evidence>
<evidence type="ECO:0000259" key="25">
    <source>
        <dbReference type="PROSITE" id="PS51727"/>
    </source>
</evidence>
<dbReference type="SMART" id="SM00291">
    <property type="entry name" value="ZnF_ZZ"/>
    <property type="match status" value="1"/>
</dbReference>
<feature type="compositionally biased region" description="Basic residues" evidence="20">
    <location>
        <begin position="1714"/>
        <end position="1727"/>
    </location>
</feature>
<feature type="domain" description="TAZ-type" evidence="23">
    <location>
        <begin position="410"/>
        <end position="487"/>
    </location>
</feature>
<evidence type="ECO:0000256" key="4">
    <source>
        <dbReference type="ARBA" id="ARBA00022481"/>
    </source>
</evidence>
<evidence type="ECO:0000256" key="16">
    <source>
        <dbReference type="ARBA" id="ARBA00048017"/>
    </source>
</evidence>
<keyword evidence="6" id="KW-0479">Metal-binding</keyword>
<feature type="region of interest" description="Disordered" evidence="20">
    <location>
        <begin position="1373"/>
        <end position="1424"/>
    </location>
</feature>
<evidence type="ECO:0000259" key="24">
    <source>
        <dbReference type="PROSITE" id="PS50135"/>
    </source>
</evidence>
<feature type="compositionally biased region" description="Low complexity" evidence="20">
    <location>
        <begin position="1748"/>
        <end position="1774"/>
    </location>
</feature>
<dbReference type="PANTHER" id="PTHR13808">
    <property type="entry name" value="CBP/P300-RELATED"/>
    <property type="match status" value="1"/>
</dbReference>
<dbReference type="Gene3D" id="1.20.920.10">
    <property type="entry name" value="Bromodomain-like"/>
    <property type="match status" value="1"/>
</dbReference>
<feature type="region of interest" description="Disordered" evidence="20">
    <location>
        <begin position="120"/>
        <end position="185"/>
    </location>
</feature>
<dbReference type="InterPro" id="IPR001487">
    <property type="entry name" value="Bromodomain"/>
</dbReference>
<dbReference type="PROSITE" id="PS01359">
    <property type="entry name" value="ZF_PHD_1"/>
    <property type="match status" value="1"/>
</dbReference>
<dbReference type="InterPro" id="IPR019786">
    <property type="entry name" value="Zinc_finger_PHD-type_CS"/>
</dbReference>
<evidence type="ECO:0000256" key="10">
    <source>
        <dbReference type="ARBA" id="ARBA00023015"/>
    </source>
</evidence>
<protein>
    <recommendedName>
        <fullName evidence="3">histone acetyltransferase</fullName>
        <ecNumber evidence="3">2.3.1.48</ecNumber>
    </recommendedName>
</protein>
<dbReference type="GO" id="GO:0045944">
    <property type="term" value="P:positive regulation of transcription by RNA polymerase II"/>
    <property type="evidence" value="ECO:0007669"/>
    <property type="project" value="TreeGrafter"/>
</dbReference>
<dbReference type="GO" id="GO:0004402">
    <property type="term" value="F:histone acetyltransferase activity"/>
    <property type="evidence" value="ECO:0007669"/>
    <property type="project" value="InterPro"/>
</dbReference>
<dbReference type="SUPFAM" id="SSF57933">
    <property type="entry name" value="TAZ domain"/>
    <property type="match status" value="3"/>
</dbReference>
<evidence type="ECO:0000259" key="22">
    <source>
        <dbReference type="PROSITE" id="PS50016"/>
    </source>
</evidence>
<feature type="region of interest" description="Disordered" evidence="20">
    <location>
        <begin position="1708"/>
        <end position="1798"/>
    </location>
</feature>
<comment type="subcellular location">
    <subcellularLocation>
        <location evidence="2">Nucleus</location>
    </subcellularLocation>
</comment>
<keyword evidence="15" id="KW-0012">Acyltransferase</keyword>
<dbReference type="PROSITE" id="PS01357">
    <property type="entry name" value="ZF_ZZ_1"/>
    <property type="match status" value="1"/>
</dbReference>
<dbReference type="InterPro" id="IPR013178">
    <property type="entry name" value="Histone_AcTrfase_Rtt109/CBP"/>
</dbReference>
<dbReference type="CDD" id="cd02249">
    <property type="entry name" value="ZZ"/>
    <property type="match status" value="1"/>
</dbReference>
<keyword evidence="9" id="KW-0156">Chromatin regulator</keyword>
<dbReference type="GO" id="GO:0000123">
    <property type="term" value="C:histone acetyltransferase complex"/>
    <property type="evidence" value="ECO:0007669"/>
    <property type="project" value="TreeGrafter"/>
</dbReference>
<dbReference type="InterPro" id="IPR019787">
    <property type="entry name" value="Znf_PHD-finger"/>
</dbReference>
<dbReference type="SMART" id="SM00249">
    <property type="entry name" value="PHD"/>
    <property type="match status" value="1"/>
</dbReference>
<feature type="region of interest" description="Disordered" evidence="20">
    <location>
        <begin position="1163"/>
        <end position="1183"/>
    </location>
</feature>
<evidence type="ECO:0000256" key="17">
    <source>
        <dbReference type="PROSITE-ProRule" id="PRU00035"/>
    </source>
</evidence>
<dbReference type="SMART" id="SM00551">
    <property type="entry name" value="ZnF_TAZ"/>
    <property type="match status" value="3"/>
</dbReference>
<dbReference type="InterPro" id="IPR035898">
    <property type="entry name" value="TAZ_dom_sf"/>
</dbReference>
<dbReference type="PROSITE" id="PS50014">
    <property type="entry name" value="BROMODOMAIN_2"/>
    <property type="match status" value="1"/>
</dbReference>
<feature type="domain" description="TAZ-type" evidence="23">
    <location>
        <begin position="1798"/>
        <end position="1883"/>
    </location>
</feature>
<dbReference type="SMART" id="SM01250">
    <property type="entry name" value="KAT11"/>
    <property type="match status" value="1"/>
</dbReference>
<keyword evidence="5" id="KW-0808">Transferase</keyword>
<evidence type="ECO:0000256" key="1">
    <source>
        <dbReference type="ARBA" id="ARBA00002581"/>
    </source>
</evidence>
<comment type="catalytic activity">
    <reaction evidence="16">
        <text>L-lysyl-[protein] + acetyl-CoA = N(6)-acetyl-L-lysyl-[protein] + CoA + H(+)</text>
        <dbReference type="Rhea" id="RHEA:45948"/>
        <dbReference type="Rhea" id="RHEA-COMP:9752"/>
        <dbReference type="Rhea" id="RHEA-COMP:10731"/>
        <dbReference type="ChEBI" id="CHEBI:15378"/>
        <dbReference type="ChEBI" id="CHEBI:29969"/>
        <dbReference type="ChEBI" id="CHEBI:57287"/>
        <dbReference type="ChEBI" id="CHEBI:57288"/>
        <dbReference type="ChEBI" id="CHEBI:61930"/>
        <dbReference type="EC" id="2.3.1.48"/>
    </reaction>
</comment>
<reference evidence="26 27" key="1">
    <citation type="submission" date="2019-07" db="EMBL/GenBank/DDBJ databases">
        <title>Genomics analysis of Aphanomyces spp. identifies a new class of oomycete effector associated with host adaptation.</title>
        <authorList>
            <person name="Gaulin E."/>
        </authorList>
    </citation>
    <scope>NUCLEOTIDE SEQUENCE [LARGE SCALE GENOMIC DNA]</scope>
    <source>
        <strain evidence="26 27">ATCC 201684</strain>
    </source>
</reference>
<dbReference type="Pfam" id="PF00439">
    <property type="entry name" value="Bromodomain"/>
    <property type="match status" value="1"/>
</dbReference>
<dbReference type="InterPro" id="IPR000433">
    <property type="entry name" value="Znf_ZZ"/>
</dbReference>
<dbReference type="Gene3D" id="1.20.1020.10">
    <property type="entry name" value="TAZ domain"/>
    <property type="match status" value="3"/>
</dbReference>
<dbReference type="Gene3D" id="3.30.60.90">
    <property type="match status" value="1"/>
</dbReference>
<feature type="domain" description="PHD-type" evidence="22">
    <location>
        <begin position="974"/>
        <end position="1064"/>
    </location>
</feature>
<evidence type="ECO:0000313" key="27">
    <source>
        <dbReference type="Proteomes" id="UP000481153"/>
    </source>
</evidence>
<dbReference type="SUPFAM" id="SSF57850">
    <property type="entry name" value="RING/U-box"/>
    <property type="match status" value="1"/>
</dbReference>
<evidence type="ECO:0000256" key="13">
    <source>
        <dbReference type="ARBA" id="ARBA00023163"/>
    </source>
</evidence>
<keyword evidence="10" id="KW-0805">Transcription regulation</keyword>
<evidence type="ECO:0000256" key="9">
    <source>
        <dbReference type="ARBA" id="ARBA00022853"/>
    </source>
</evidence>
<feature type="compositionally biased region" description="Low complexity" evidence="20">
    <location>
        <begin position="19"/>
        <end position="29"/>
    </location>
</feature>
<dbReference type="GO" id="GO:0031490">
    <property type="term" value="F:chromatin DNA binding"/>
    <property type="evidence" value="ECO:0007669"/>
    <property type="project" value="TreeGrafter"/>
</dbReference>
<keyword evidence="7 18" id="KW-0863">Zinc-finger</keyword>
<dbReference type="PANTHER" id="PTHR13808:SF1">
    <property type="entry name" value="HISTONE ACETYLTRANSFERASE"/>
    <property type="match status" value="1"/>
</dbReference>
<feature type="compositionally biased region" description="Basic and acidic residues" evidence="20">
    <location>
        <begin position="714"/>
        <end position="736"/>
    </location>
</feature>
<evidence type="ECO:0000259" key="23">
    <source>
        <dbReference type="PROSITE" id="PS50134"/>
    </source>
</evidence>
<dbReference type="GO" id="GO:0003713">
    <property type="term" value="F:transcription coactivator activity"/>
    <property type="evidence" value="ECO:0007669"/>
    <property type="project" value="TreeGrafter"/>
</dbReference>
<feature type="domain" description="Bromo" evidence="21">
    <location>
        <begin position="826"/>
        <end position="898"/>
    </location>
</feature>
<feature type="domain" description="TAZ-type" evidence="23">
    <location>
        <begin position="491"/>
        <end position="572"/>
    </location>
</feature>